<proteinExistence type="predicted"/>
<dbReference type="AlphaFoldDB" id="A0A8J3ALD4"/>
<reference evidence="1" key="2">
    <citation type="submission" date="2020-09" db="EMBL/GenBank/DDBJ databases">
        <authorList>
            <person name="Sun Q."/>
            <person name="Sedlacek I."/>
        </authorList>
    </citation>
    <scope>NUCLEOTIDE SEQUENCE</scope>
    <source>
        <strain evidence="1">CCM 8606</strain>
    </source>
</reference>
<organism evidence="1 2">
    <name type="scientific">Galliscardovia ingluviei</name>
    <dbReference type="NCBI Taxonomy" id="1769422"/>
    <lineage>
        <taxon>Bacteria</taxon>
        <taxon>Bacillati</taxon>
        <taxon>Actinomycetota</taxon>
        <taxon>Actinomycetes</taxon>
        <taxon>Bifidobacteriales</taxon>
        <taxon>Bifidobacteriaceae</taxon>
        <taxon>Galliscardovia</taxon>
    </lineage>
</organism>
<evidence type="ECO:0000313" key="1">
    <source>
        <dbReference type="EMBL" id="GGI12468.1"/>
    </source>
</evidence>
<accession>A0A8J3ALD4</accession>
<sequence length="40" mass="4272">MNIKKAILRGLSLSGASMMISNAGANERVIENALDIANQR</sequence>
<reference evidence="1" key="1">
    <citation type="journal article" date="2014" name="Int. J. Syst. Evol. Microbiol.">
        <title>Complete genome sequence of Corynebacterium casei LMG S-19264T (=DSM 44701T), isolated from a smear-ripened cheese.</title>
        <authorList>
            <consortium name="US DOE Joint Genome Institute (JGI-PGF)"/>
            <person name="Walter F."/>
            <person name="Albersmeier A."/>
            <person name="Kalinowski J."/>
            <person name="Ruckert C."/>
        </authorList>
    </citation>
    <scope>NUCLEOTIDE SEQUENCE</scope>
    <source>
        <strain evidence="1">CCM 8606</strain>
    </source>
</reference>
<name>A0A8J3ALD4_9BIFI</name>
<dbReference type="RefSeq" id="WP_268234201.1">
    <property type="nucleotide sequence ID" value="NZ_BMDH01000001.1"/>
</dbReference>
<protein>
    <submittedName>
        <fullName evidence="1">Uncharacterized protein</fullName>
    </submittedName>
</protein>
<dbReference type="Proteomes" id="UP000619536">
    <property type="component" value="Unassembled WGS sequence"/>
</dbReference>
<dbReference type="EMBL" id="BMDH01000001">
    <property type="protein sequence ID" value="GGI12468.1"/>
    <property type="molecule type" value="Genomic_DNA"/>
</dbReference>
<evidence type="ECO:0000313" key="2">
    <source>
        <dbReference type="Proteomes" id="UP000619536"/>
    </source>
</evidence>
<keyword evidence="2" id="KW-1185">Reference proteome</keyword>
<comment type="caution">
    <text evidence="1">The sequence shown here is derived from an EMBL/GenBank/DDBJ whole genome shotgun (WGS) entry which is preliminary data.</text>
</comment>
<gene>
    <name evidence="1" type="ORF">GCM10007377_01110</name>
</gene>